<dbReference type="PANTHER" id="PTHR13153:SF5">
    <property type="entry name" value="GATOR COMPLEX PROTEIN NPRL3"/>
    <property type="match status" value="1"/>
</dbReference>
<accession>A0A3N4M5R8</accession>
<proteinExistence type="inferred from homology"/>
<dbReference type="InParanoid" id="A0A3N4M5R8"/>
<name>A0A3N4M5R8_9PEZI</name>
<evidence type="ECO:0000256" key="3">
    <source>
        <dbReference type="ARBA" id="ARBA00025376"/>
    </source>
</evidence>
<feature type="signal peptide" evidence="7">
    <location>
        <begin position="1"/>
        <end position="22"/>
    </location>
</feature>
<dbReference type="GO" id="GO:0034198">
    <property type="term" value="P:cellular response to amino acid starvation"/>
    <property type="evidence" value="ECO:0007669"/>
    <property type="project" value="TreeGrafter"/>
</dbReference>
<feature type="chain" id="PRO_5018204928" description="Nitrogen permease regulator 3" evidence="7">
    <location>
        <begin position="23"/>
        <end position="704"/>
    </location>
</feature>
<dbReference type="Proteomes" id="UP000267821">
    <property type="component" value="Unassembled WGS sequence"/>
</dbReference>
<comment type="function">
    <text evidence="3 5">Mediates inactivation of the TORC1 complex in response to amino acid starvation. Required for meiotic nuclear division.</text>
</comment>
<dbReference type="STRING" id="1051890.A0A3N4M5R8"/>
<dbReference type="Pfam" id="PF03666">
    <property type="entry name" value="NPR3"/>
    <property type="match status" value="1"/>
</dbReference>
<keyword evidence="5" id="KW-0469">Meiosis</keyword>
<evidence type="ECO:0000259" key="8">
    <source>
        <dbReference type="Pfam" id="PF24064"/>
    </source>
</evidence>
<comment type="subcellular location">
    <subcellularLocation>
        <location evidence="5">Vacuole membrane</location>
        <topology evidence="5">Peripheral membrane protein</topology>
    </subcellularLocation>
</comment>
<dbReference type="GO" id="GO:1990130">
    <property type="term" value="C:GATOR1 complex"/>
    <property type="evidence" value="ECO:0007669"/>
    <property type="project" value="TreeGrafter"/>
</dbReference>
<comment type="similarity">
    <text evidence="1 5">Belongs to the NPR3 family.</text>
</comment>
<dbReference type="GO" id="GO:0010508">
    <property type="term" value="P:positive regulation of autophagy"/>
    <property type="evidence" value="ECO:0007669"/>
    <property type="project" value="TreeGrafter"/>
</dbReference>
<feature type="compositionally biased region" description="Basic and acidic residues" evidence="6">
    <location>
        <begin position="237"/>
        <end position="252"/>
    </location>
</feature>
<evidence type="ECO:0000313" key="9">
    <source>
        <dbReference type="EMBL" id="RPB28412.1"/>
    </source>
</evidence>
<dbReference type="GO" id="GO:0005774">
    <property type="term" value="C:vacuolar membrane"/>
    <property type="evidence" value="ECO:0007669"/>
    <property type="project" value="UniProtKB-SubCell"/>
</dbReference>
<evidence type="ECO:0000256" key="1">
    <source>
        <dbReference type="ARBA" id="ARBA00010546"/>
    </source>
</evidence>
<dbReference type="PANTHER" id="PTHR13153">
    <property type="entry name" value="CGTHBA PROTEIN -14 GENE PROTEIN"/>
    <property type="match status" value="1"/>
</dbReference>
<feature type="compositionally biased region" description="Basic residues" evidence="6">
    <location>
        <begin position="191"/>
        <end position="201"/>
    </location>
</feature>
<evidence type="ECO:0000256" key="7">
    <source>
        <dbReference type="SAM" id="SignalP"/>
    </source>
</evidence>
<dbReference type="Pfam" id="PF24064">
    <property type="entry name" value="HTH_NPRL3"/>
    <property type="match status" value="1"/>
</dbReference>
<gene>
    <name evidence="9" type="ORF">L211DRAFT_855378</name>
</gene>
<evidence type="ECO:0000256" key="4">
    <source>
        <dbReference type="ARBA" id="ARBA00030028"/>
    </source>
</evidence>
<sequence>MERSSIPNASLVAVLLVTQSSAGPNLVFHYPPNPKIDNPAESSIWGVDNSDDERSSNSSVSTNSTDDELDNHGASDAETGVRKMLDHLEFETVRSESDRRSRSYAGGRHSSRRMREEHEDDHEDDDEEDNDGAKPEATGPPWENVFGFKTSFLASLLAPKASMCRTKFEMTIDDLVFLGYPVNIRSDGTWKKQRKRRKNRGMKSNASELTTSIHGQFGGSGQEGEGSVRLNDELEGGDERKRTEDDEAAGHEADDEDEPGEDQKSDGAEEDKDEWGDGIGMSMFHVVFVMNPPQLEYHTRVHEMYTCVVKKFARALKLEQARTDYVRKEMELILKMKDKAIHDDMSFHDLWQHTLASSNLASAIASVYTAISASKIAHVYINDSIDLSLQLPMISETSVLPSLYEPHIPGLFLTTANTFDQDDTEGDSMTRHFTLLFLDEKENIEREIEKEIDKEIMAEPTNANSNLLYFVQHCKPTLSFAQIASQAGLPIAEVQVLARHLIYWRRARAIPPINLRDYYIVSPNADMRKLSAQIPIYSRKFPTLPSLPKMLSSLSSRPRPFSSLIPSRDHRRAYLDILAWLLCHGWVTQLRTFGLLKIPKEIKLKVAKEQAMLEQQKQQKQAAEDYEDSFILEPQQASSEESAWMEMITRDQPTDVTAVFDRMTRYLNGHNALERIPFKEGISRKECKRVVTAMEKYICLVKHW</sequence>
<feature type="region of interest" description="Disordered" evidence="6">
    <location>
        <begin position="31"/>
        <end position="142"/>
    </location>
</feature>
<dbReference type="InterPro" id="IPR005365">
    <property type="entry name" value="Npr3"/>
</dbReference>
<keyword evidence="5 7" id="KW-0732">Signal</keyword>
<evidence type="ECO:0000256" key="2">
    <source>
        <dbReference type="ARBA" id="ARBA00017880"/>
    </source>
</evidence>
<dbReference type="EMBL" id="ML121529">
    <property type="protein sequence ID" value="RPB28412.1"/>
    <property type="molecule type" value="Genomic_DNA"/>
</dbReference>
<reference evidence="9 10" key="1">
    <citation type="journal article" date="2018" name="Nat. Ecol. Evol.">
        <title>Pezizomycetes genomes reveal the molecular basis of ectomycorrhizal truffle lifestyle.</title>
        <authorList>
            <person name="Murat C."/>
            <person name="Payen T."/>
            <person name="Noel B."/>
            <person name="Kuo A."/>
            <person name="Morin E."/>
            <person name="Chen J."/>
            <person name="Kohler A."/>
            <person name="Krizsan K."/>
            <person name="Balestrini R."/>
            <person name="Da Silva C."/>
            <person name="Montanini B."/>
            <person name="Hainaut M."/>
            <person name="Levati E."/>
            <person name="Barry K.W."/>
            <person name="Belfiori B."/>
            <person name="Cichocki N."/>
            <person name="Clum A."/>
            <person name="Dockter R.B."/>
            <person name="Fauchery L."/>
            <person name="Guy J."/>
            <person name="Iotti M."/>
            <person name="Le Tacon F."/>
            <person name="Lindquist E.A."/>
            <person name="Lipzen A."/>
            <person name="Malagnac F."/>
            <person name="Mello A."/>
            <person name="Molinier V."/>
            <person name="Miyauchi S."/>
            <person name="Poulain J."/>
            <person name="Riccioni C."/>
            <person name="Rubini A."/>
            <person name="Sitrit Y."/>
            <person name="Splivallo R."/>
            <person name="Traeger S."/>
            <person name="Wang M."/>
            <person name="Zifcakova L."/>
            <person name="Wipf D."/>
            <person name="Zambonelli A."/>
            <person name="Paolocci F."/>
            <person name="Nowrousian M."/>
            <person name="Ottonello S."/>
            <person name="Baldrian P."/>
            <person name="Spatafora J.W."/>
            <person name="Henrissat B."/>
            <person name="Nagy L.G."/>
            <person name="Aury J.M."/>
            <person name="Wincker P."/>
            <person name="Grigoriev I.V."/>
            <person name="Bonfante P."/>
            <person name="Martin F.M."/>
        </authorList>
    </citation>
    <scope>NUCLEOTIDE SEQUENCE [LARGE SCALE GENOMIC DNA]</scope>
    <source>
        <strain evidence="9 10">ATCC MYA-4762</strain>
    </source>
</reference>
<dbReference type="OrthoDB" id="18648at2759"/>
<evidence type="ECO:0000256" key="5">
    <source>
        <dbReference type="RuleBase" id="RU368069"/>
    </source>
</evidence>
<protein>
    <recommendedName>
        <fullName evidence="2 5">Nitrogen permease regulator 3</fullName>
    </recommendedName>
    <alternativeName>
        <fullName evidence="4 5">Required for meiotic nuclear division protein 11</fullName>
    </alternativeName>
</protein>
<organism evidence="9 10">
    <name type="scientific">Terfezia boudieri ATCC MYA-4762</name>
    <dbReference type="NCBI Taxonomy" id="1051890"/>
    <lineage>
        <taxon>Eukaryota</taxon>
        <taxon>Fungi</taxon>
        <taxon>Dikarya</taxon>
        <taxon>Ascomycota</taxon>
        <taxon>Pezizomycotina</taxon>
        <taxon>Pezizomycetes</taxon>
        <taxon>Pezizales</taxon>
        <taxon>Pezizaceae</taxon>
        <taxon>Terfezia</taxon>
    </lineage>
</organism>
<dbReference type="GO" id="GO:0038202">
    <property type="term" value="P:TORC1 signaling"/>
    <property type="evidence" value="ECO:0007669"/>
    <property type="project" value="TreeGrafter"/>
</dbReference>
<feature type="compositionally biased region" description="Polar residues" evidence="6">
    <location>
        <begin position="202"/>
        <end position="214"/>
    </location>
</feature>
<feature type="compositionally biased region" description="Acidic residues" evidence="6">
    <location>
        <begin position="118"/>
        <end position="130"/>
    </location>
</feature>
<dbReference type="FunCoup" id="A0A3N4M5R8">
    <property type="interactions" value="88"/>
</dbReference>
<dbReference type="GO" id="GO:0051321">
    <property type="term" value="P:meiotic cell cycle"/>
    <property type="evidence" value="ECO:0007669"/>
    <property type="project" value="UniProtKB-UniRule"/>
</dbReference>
<evidence type="ECO:0000313" key="10">
    <source>
        <dbReference type="Proteomes" id="UP000267821"/>
    </source>
</evidence>
<keyword evidence="10" id="KW-1185">Reference proteome</keyword>
<feature type="domain" description="GATOR1 complex protein NPRL3 C-terminal HTH" evidence="8">
    <location>
        <begin position="638"/>
        <end position="698"/>
    </location>
</feature>
<feature type="compositionally biased region" description="Basic and acidic residues" evidence="6">
    <location>
        <begin position="70"/>
        <end position="101"/>
    </location>
</feature>
<dbReference type="GO" id="GO:1904262">
    <property type="term" value="P:negative regulation of TORC1 signaling"/>
    <property type="evidence" value="ECO:0007669"/>
    <property type="project" value="TreeGrafter"/>
</dbReference>
<dbReference type="AlphaFoldDB" id="A0A3N4M5R8"/>
<evidence type="ECO:0000256" key="6">
    <source>
        <dbReference type="SAM" id="MobiDB-lite"/>
    </source>
</evidence>
<feature type="region of interest" description="Disordered" evidence="6">
    <location>
        <begin position="189"/>
        <end position="277"/>
    </location>
</feature>
<dbReference type="InterPro" id="IPR056603">
    <property type="entry name" value="HTH_NPRL3"/>
</dbReference>